<name>A0A8H3UE65_VENIN</name>
<accession>A0A8H3UE65</accession>
<organism evidence="3 4">
    <name type="scientific">Venturia inaequalis</name>
    <name type="common">Apple scab fungus</name>
    <dbReference type="NCBI Taxonomy" id="5025"/>
    <lineage>
        <taxon>Eukaryota</taxon>
        <taxon>Fungi</taxon>
        <taxon>Dikarya</taxon>
        <taxon>Ascomycota</taxon>
        <taxon>Pezizomycotina</taxon>
        <taxon>Dothideomycetes</taxon>
        <taxon>Pleosporomycetidae</taxon>
        <taxon>Venturiales</taxon>
        <taxon>Venturiaceae</taxon>
        <taxon>Venturia</taxon>
    </lineage>
</organism>
<dbReference type="EMBL" id="WNWQ01000689">
    <property type="protein sequence ID" value="KAE9964560.1"/>
    <property type="molecule type" value="Genomic_DNA"/>
</dbReference>
<evidence type="ECO:0000313" key="2">
    <source>
        <dbReference type="EMBL" id="KAE9964560.1"/>
    </source>
</evidence>
<feature type="compositionally biased region" description="Basic residues" evidence="1">
    <location>
        <begin position="15"/>
        <end position="24"/>
    </location>
</feature>
<proteinExistence type="predicted"/>
<evidence type="ECO:0000313" key="4">
    <source>
        <dbReference type="Proteomes" id="UP000447873"/>
    </source>
</evidence>
<sequence length="519" mass="59747">MSRTSSILRTSTKAKTSKTTRKPNTKTGSTSLEMTRSLIMLERVFVTGLPLRRGPALSTVLRHTSKKMRVSKLTRKPKTTLLPTMIAPLKTLMASMTPPPPSPIVALAPDGLGLLAILNTLPHKEVEVFWNAVSISGRSLPPMLFRPIQSLRFSLSNSMFAPTLTNTVLTKLRTPIPPKPKPTSKPRTTFFSLPTELRQKILIGMFETHKLHYVLQSPTTDVDFVPSLLKHSKKCARVVKAVVEVCKKLGAYTVLWDDLRYVQKFWQDEMNGLADQSLRVTGMADRKEDDYDYDSVRLTANMSFQPPKRRQRISPLAHHRRQQRSFQHVPYLVLKQKVPVEVTQLQHVQPTIKHAEISTHPFLFKRPPRFSPTPVLKNAHVSPQPVTLKPDAPSTSSDYYQRLVERRRLARAELRVYESRTTFFTLPRELRQTILLQTIDFTELHECAEQYRDQVNSGHKGFCCHKKYLDEGLRAWKSYLDVRDPKYIDWHPWRDEVGFVWDQWFKESGKMQILAHGKK</sequence>
<reference evidence="3 4" key="1">
    <citation type="submission" date="2018-12" db="EMBL/GenBank/DDBJ databases">
        <title>Venturia inaequalis Genome Resource.</title>
        <authorList>
            <person name="Lichtner F.J."/>
        </authorList>
    </citation>
    <scope>NUCLEOTIDE SEQUENCE [LARGE SCALE GENOMIC DNA]</scope>
    <source>
        <strain evidence="3 4">120213</strain>
        <strain evidence="2">Bline_iso_100314</strain>
    </source>
</reference>
<dbReference type="Proteomes" id="UP000433883">
    <property type="component" value="Unassembled WGS sequence"/>
</dbReference>
<gene>
    <name evidence="2" type="ORF">BLS_008230</name>
    <name evidence="3" type="ORF">EG328_007178</name>
</gene>
<dbReference type="EMBL" id="WNWS01000387">
    <property type="protein sequence ID" value="KAE9968912.1"/>
    <property type="molecule type" value="Genomic_DNA"/>
</dbReference>
<evidence type="ECO:0000256" key="1">
    <source>
        <dbReference type="SAM" id="MobiDB-lite"/>
    </source>
</evidence>
<evidence type="ECO:0000313" key="3">
    <source>
        <dbReference type="EMBL" id="KAE9968912.1"/>
    </source>
</evidence>
<protein>
    <submittedName>
        <fullName evidence="3">Uncharacterized protein</fullName>
    </submittedName>
</protein>
<dbReference type="Proteomes" id="UP000447873">
    <property type="component" value="Unassembled WGS sequence"/>
</dbReference>
<dbReference type="AlphaFoldDB" id="A0A8H3UE65"/>
<feature type="region of interest" description="Disordered" evidence="1">
    <location>
        <begin position="1"/>
        <end position="30"/>
    </location>
</feature>
<comment type="caution">
    <text evidence="3">The sequence shown here is derived from an EMBL/GenBank/DDBJ whole genome shotgun (WGS) entry which is preliminary data.</text>
</comment>